<dbReference type="AlphaFoldDB" id="A0A5C6LST3"/>
<protein>
    <submittedName>
        <fullName evidence="5">Helix-turn-helix domain-containing protein</fullName>
    </submittedName>
</protein>
<reference evidence="5 6" key="1">
    <citation type="submission" date="2019-08" db="EMBL/GenBank/DDBJ databases">
        <title>Whole genome sequencing of chitin degrading bacteria Chitinophaga pinensis YS16.</title>
        <authorList>
            <person name="Singh R.P."/>
            <person name="Manchanda G."/>
            <person name="Maurya I.K."/>
            <person name="Joshi N.K."/>
            <person name="Srivastava A.K."/>
        </authorList>
    </citation>
    <scope>NUCLEOTIDE SEQUENCE [LARGE SCALE GENOMIC DNA]</scope>
    <source>
        <strain evidence="5 6">YS-16</strain>
    </source>
</reference>
<evidence type="ECO:0000256" key="1">
    <source>
        <dbReference type="ARBA" id="ARBA00023015"/>
    </source>
</evidence>
<dbReference type="SMART" id="SM00342">
    <property type="entry name" value="HTH_ARAC"/>
    <property type="match status" value="1"/>
</dbReference>
<comment type="caution">
    <text evidence="5">The sequence shown here is derived from an EMBL/GenBank/DDBJ whole genome shotgun (WGS) entry which is preliminary data.</text>
</comment>
<evidence type="ECO:0000259" key="4">
    <source>
        <dbReference type="PROSITE" id="PS01124"/>
    </source>
</evidence>
<dbReference type="Gene3D" id="1.10.10.60">
    <property type="entry name" value="Homeodomain-like"/>
    <property type="match status" value="2"/>
</dbReference>
<gene>
    <name evidence="5" type="ORF">FEF09_14740</name>
</gene>
<evidence type="ECO:0000256" key="2">
    <source>
        <dbReference type="ARBA" id="ARBA00023125"/>
    </source>
</evidence>
<keyword evidence="3" id="KW-0804">Transcription</keyword>
<organism evidence="5 6">
    <name type="scientific">Chitinophaga pinensis</name>
    <dbReference type="NCBI Taxonomy" id="79329"/>
    <lineage>
        <taxon>Bacteria</taxon>
        <taxon>Pseudomonadati</taxon>
        <taxon>Bacteroidota</taxon>
        <taxon>Chitinophagia</taxon>
        <taxon>Chitinophagales</taxon>
        <taxon>Chitinophagaceae</taxon>
        <taxon>Chitinophaga</taxon>
    </lineage>
</organism>
<name>A0A5C6LST3_9BACT</name>
<feature type="domain" description="HTH araC/xylS-type" evidence="4">
    <location>
        <begin position="222"/>
        <end position="322"/>
    </location>
</feature>
<evidence type="ECO:0000256" key="3">
    <source>
        <dbReference type="ARBA" id="ARBA00023163"/>
    </source>
</evidence>
<dbReference type="InterPro" id="IPR018060">
    <property type="entry name" value="HTH_AraC"/>
</dbReference>
<evidence type="ECO:0000313" key="6">
    <source>
        <dbReference type="Proteomes" id="UP000318815"/>
    </source>
</evidence>
<dbReference type="EMBL" id="VOHS01000013">
    <property type="protein sequence ID" value="TWV99706.1"/>
    <property type="molecule type" value="Genomic_DNA"/>
</dbReference>
<keyword evidence="6" id="KW-1185">Reference proteome</keyword>
<keyword evidence="2" id="KW-0238">DNA-binding</keyword>
<dbReference type="OrthoDB" id="636258at2"/>
<dbReference type="InterPro" id="IPR037923">
    <property type="entry name" value="HTH-like"/>
</dbReference>
<evidence type="ECO:0000313" key="5">
    <source>
        <dbReference type="EMBL" id="TWV99706.1"/>
    </source>
</evidence>
<dbReference type="SUPFAM" id="SSF46689">
    <property type="entry name" value="Homeodomain-like"/>
    <property type="match status" value="1"/>
</dbReference>
<keyword evidence="1" id="KW-0805">Transcription regulation</keyword>
<dbReference type="PANTHER" id="PTHR43280">
    <property type="entry name" value="ARAC-FAMILY TRANSCRIPTIONAL REGULATOR"/>
    <property type="match status" value="1"/>
</dbReference>
<dbReference type="Pfam" id="PF12833">
    <property type="entry name" value="HTH_18"/>
    <property type="match status" value="1"/>
</dbReference>
<proteinExistence type="predicted"/>
<accession>A0A5C6LST3</accession>
<dbReference type="Proteomes" id="UP000318815">
    <property type="component" value="Unassembled WGS sequence"/>
</dbReference>
<sequence length="327" mass="38126">MASAISFLHSYAILLCLKITCARYGGTVTKRGFSCKLAGMEQKVLYEPFELYVSDMECWEQRPLVYHFFEIVQILEGAGDRITNSNTFPYQKGSIFLFTPRDCRGFDIKSSTRFCSIRFSEAFLGKCKTTQDKERIAQWLKQLEHIFFHHNRFQELLVKQPGDCQMIKMLMENMVNEYEQRQPYREENLQHFVTLLLNILARNVADSAAGSNGEQLAEPLIDRILLHIRQHIADPEQLRVEQLAALFNLSENYVGEYFRKFTGESLQHYITHYRMKLVQQRLAYSALTVSQIAGELGFTDESHLSRQFRKYNGVSPARYRKELAIKQ</sequence>
<dbReference type="PANTHER" id="PTHR43280:SF2">
    <property type="entry name" value="HTH-TYPE TRANSCRIPTIONAL REGULATOR EXSA"/>
    <property type="match status" value="1"/>
</dbReference>
<dbReference type="SUPFAM" id="SSF51215">
    <property type="entry name" value="Regulatory protein AraC"/>
    <property type="match status" value="1"/>
</dbReference>
<dbReference type="GO" id="GO:0003700">
    <property type="term" value="F:DNA-binding transcription factor activity"/>
    <property type="evidence" value="ECO:0007669"/>
    <property type="project" value="InterPro"/>
</dbReference>
<dbReference type="PROSITE" id="PS01124">
    <property type="entry name" value="HTH_ARAC_FAMILY_2"/>
    <property type="match status" value="1"/>
</dbReference>
<dbReference type="GO" id="GO:0043565">
    <property type="term" value="F:sequence-specific DNA binding"/>
    <property type="evidence" value="ECO:0007669"/>
    <property type="project" value="InterPro"/>
</dbReference>
<dbReference type="InterPro" id="IPR009057">
    <property type="entry name" value="Homeodomain-like_sf"/>
</dbReference>